<evidence type="ECO:0000313" key="7">
    <source>
        <dbReference type="EMBL" id="AKK06204.1"/>
    </source>
</evidence>
<keyword evidence="2 4" id="KW-0169">Cobalamin biosynthesis</keyword>
<evidence type="ECO:0000256" key="3">
    <source>
        <dbReference type="ARBA" id="ARBA00022962"/>
    </source>
</evidence>
<dbReference type="SUPFAM" id="SSF52540">
    <property type="entry name" value="P-loop containing nucleoside triphosphate hydrolases"/>
    <property type="match status" value="1"/>
</dbReference>
<dbReference type="InterPro" id="IPR027417">
    <property type="entry name" value="P-loop_NTPase"/>
</dbReference>
<dbReference type="AlphaFoldDB" id="A0A0G3GYI5"/>
<keyword evidence="7" id="KW-0436">Ligase</keyword>
<dbReference type="UniPathway" id="UPA00148"/>
<dbReference type="InterPro" id="IPR033949">
    <property type="entry name" value="CobQ_GATase1"/>
</dbReference>
<keyword evidence="3 4" id="KW-0315">Glutamine amidotransferase</keyword>
<dbReference type="PATRIC" id="fig|571915.4.peg.1998"/>
<name>A0A0G3GYI5_9CORY</name>
<protein>
    <recommendedName>
        <fullName evidence="4">Cobyric acid synthase</fullName>
    </recommendedName>
</protein>
<comment type="similarity">
    <text evidence="4">Belongs to the CobB/CobQ family. CobQ subfamily.</text>
</comment>
<dbReference type="Proteomes" id="UP000035199">
    <property type="component" value="Chromosome"/>
</dbReference>
<feature type="active site" description="Nucleophile" evidence="4">
    <location>
        <position position="337"/>
    </location>
</feature>
<dbReference type="PROSITE" id="PS51274">
    <property type="entry name" value="GATASE_COBBQ"/>
    <property type="match status" value="1"/>
</dbReference>
<dbReference type="Pfam" id="PF01656">
    <property type="entry name" value="CbiA"/>
    <property type="match status" value="1"/>
</dbReference>
<dbReference type="STRING" id="571915.CMUST_09440"/>
<dbReference type="CDD" id="cd05389">
    <property type="entry name" value="CobQ_N"/>
    <property type="match status" value="1"/>
</dbReference>
<gene>
    <name evidence="4 7" type="primary">cobQ</name>
    <name evidence="7" type="ORF">CMUST_09440</name>
</gene>
<dbReference type="PANTHER" id="PTHR21343">
    <property type="entry name" value="DETHIOBIOTIN SYNTHETASE"/>
    <property type="match status" value="1"/>
</dbReference>
<dbReference type="CDD" id="cd01750">
    <property type="entry name" value="GATase1_CobQ"/>
    <property type="match status" value="1"/>
</dbReference>
<sequence length="482" mass="51615">MVALMVAGCTSDAGKSVVVAGVCRAIARRGISVAPFKAQNMSNNSAVTPSGGEIGRAQALQAVACGLVPDTRFNPILLKPGSDRTSQLVVNGHATGTVSAKNYIEHRTYLRDIARQTLADLQKEFDVVVCEGAGSPAEINLRETDVANFGLAQAAQLPVYLVGDIDRGGVLAHFYGTYHIVDQADRELIRGFIVNKFRGDESILHPGLKKLEEMTGIPTCAVLPFIPGLWVDAEDSLQSTIGSTIGPDTQALGSQRLRVAAVRLPRVSNATDIEALACEPGVTVSWSVDPDYIAEADLVVLPGSKSTVSDLAWLRDTGIAAAIIQRAAAGKFIMGICGGFQMMCSTIIDPVESGVPEPVPGLKLFDADIVFHPEKTLINHGDGAYEVHHGRVVRCSEQPWIGDEGCRNGNIFGTHRHGQLENDAFRKELLATIATGIGKTGFRVDETMSFAAERLRQIDLIADTIEDCWDIDQLLGDVGFRS</sequence>
<evidence type="ECO:0000256" key="2">
    <source>
        <dbReference type="ARBA" id="ARBA00022573"/>
    </source>
</evidence>
<evidence type="ECO:0000256" key="1">
    <source>
        <dbReference type="ARBA" id="ARBA00004953"/>
    </source>
</evidence>
<keyword evidence="8" id="KW-1185">Reference proteome</keyword>
<reference evidence="7 8" key="1">
    <citation type="journal article" date="2015" name="Genome Announc.">
        <title>Complete Genome Sequence of the Type Strain Corynebacterium mustelae DSM 45274, Isolated from Various Tissues of a Male Ferret with Lethal Sepsis.</title>
        <authorList>
            <person name="Ruckert C."/>
            <person name="Eimer J."/>
            <person name="Winkler A."/>
            <person name="Tauch A."/>
        </authorList>
    </citation>
    <scope>NUCLEOTIDE SEQUENCE [LARGE SCALE GENOMIC DNA]</scope>
    <source>
        <strain evidence="7 8">DSM 45274</strain>
    </source>
</reference>
<dbReference type="EMBL" id="CP011542">
    <property type="protein sequence ID" value="AKK06204.1"/>
    <property type="molecule type" value="Genomic_DNA"/>
</dbReference>
<evidence type="ECO:0000256" key="4">
    <source>
        <dbReference type="HAMAP-Rule" id="MF_00028"/>
    </source>
</evidence>
<evidence type="ECO:0000259" key="6">
    <source>
        <dbReference type="Pfam" id="PF07685"/>
    </source>
</evidence>
<feature type="active site" evidence="4">
    <location>
        <position position="417"/>
    </location>
</feature>
<dbReference type="GO" id="GO:0015420">
    <property type="term" value="F:ABC-type vitamin B12 transporter activity"/>
    <property type="evidence" value="ECO:0007669"/>
    <property type="project" value="UniProtKB-UniRule"/>
</dbReference>
<dbReference type="SUPFAM" id="SSF52317">
    <property type="entry name" value="Class I glutamine amidotransferase-like"/>
    <property type="match status" value="1"/>
</dbReference>
<dbReference type="OrthoDB" id="9808302at2"/>
<dbReference type="HAMAP" id="MF_00028">
    <property type="entry name" value="CobQ"/>
    <property type="match status" value="1"/>
</dbReference>
<feature type="domain" description="CobB/CobQ-like glutamine amidotransferase" evidence="6">
    <location>
        <begin position="258"/>
        <end position="424"/>
    </location>
</feature>
<reference evidence="8" key="2">
    <citation type="submission" date="2015-05" db="EMBL/GenBank/DDBJ databases">
        <title>Complete genome sequence of Corynebacterium mustelae DSM 45274, isolated from various tissues of a male ferret with lethal sepsis.</title>
        <authorList>
            <person name="Ruckert C."/>
            <person name="Albersmeier A."/>
            <person name="Winkler A."/>
            <person name="Tauch A."/>
        </authorList>
    </citation>
    <scope>NUCLEOTIDE SEQUENCE [LARGE SCALE GENOMIC DNA]</scope>
    <source>
        <strain evidence="8">DSM 45274</strain>
    </source>
</reference>
<dbReference type="InterPro" id="IPR002586">
    <property type="entry name" value="CobQ/CobB/MinD/ParA_Nub-bd_dom"/>
</dbReference>
<dbReference type="InterPro" id="IPR004459">
    <property type="entry name" value="CobQ_synth"/>
</dbReference>
<dbReference type="GO" id="GO:0009236">
    <property type="term" value="P:cobalamin biosynthetic process"/>
    <property type="evidence" value="ECO:0007669"/>
    <property type="project" value="UniProtKB-UniRule"/>
</dbReference>
<dbReference type="InterPro" id="IPR029062">
    <property type="entry name" value="Class_I_gatase-like"/>
</dbReference>
<comment type="pathway">
    <text evidence="1 4">Cofactor biosynthesis; adenosylcobalamin biosynthesis.</text>
</comment>
<dbReference type="NCBIfam" id="NF001989">
    <property type="entry name" value="PRK00784.1"/>
    <property type="match status" value="1"/>
</dbReference>
<dbReference type="Gene3D" id="3.40.50.880">
    <property type="match status" value="1"/>
</dbReference>
<dbReference type="KEGG" id="cmv:CMUST_09440"/>
<feature type="domain" description="CobQ/CobB/MinD/ParA nucleotide binding" evidence="5">
    <location>
        <begin position="4"/>
        <end position="226"/>
    </location>
</feature>
<organism evidence="7 8">
    <name type="scientific">Corynebacterium mustelae</name>
    <dbReference type="NCBI Taxonomy" id="571915"/>
    <lineage>
        <taxon>Bacteria</taxon>
        <taxon>Bacillati</taxon>
        <taxon>Actinomycetota</taxon>
        <taxon>Actinomycetes</taxon>
        <taxon>Mycobacteriales</taxon>
        <taxon>Corynebacteriaceae</taxon>
        <taxon>Corynebacterium</taxon>
    </lineage>
</organism>
<dbReference type="NCBIfam" id="TIGR00313">
    <property type="entry name" value="cobQ"/>
    <property type="match status" value="1"/>
</dbReference>
<dbReference type="RefSeq" id="WP_047262275.1">
    <property type="nucleotide sequence ID" value="NZ_CP011542.1"/>
</dbReference>
<proteinExistence type="inferred from homology"/>
<dbReference type="Pfam" id="PF07685">
    <property type="entry name" value="GATase_3"/>
    <property type="match status" value="1"/>
</dbReference>
<evidence type="ECO:0000259" key="5">
    <source>
        <dbReference type="Pfam" id="PF01656"/>
    </source>
</evidence>
<dbReference type="Gene3D" id="3.40.50.300">
    <property type="entry name" value="P-loop containing nucleotide triphosphate hydrolases"/>
    <property type="match status" value="1"/>
</dbReference>
<accession>A0A0G3GYI5</accession>
<dbReference type="InterPro" id="IPR011698">
    <property type="entry name" value="GATase_3"/>
</dbReference>
<comment type="function">
    <text evidence="4">Catalyzes amidations at positions B, D, E, and G on adenosylcobyrinic A,C-diamide. NH(2) groups are provided by glutamine, and one molecule of ATP is hydrogenolyzed for each amidation.</text>
</comment>
<evidence type="ECO:0000313" key="8">
    <source>
        <dbReference type="Proteomes" id="UP000035199"/>
    </source>
</evidence>
<dbReference type="PANTHER" id="PTHR21343:SF1">
    <property type="entry name" value="COBYRIC ACID SYNTHASE"/>
    <property type="match status" value="1"/>
</dbReference>
<dbReference type="InterPro" id="IPR047045">
    <property type="entry name" value="CobQ_N"/>
</dbReference>
<dbReference type="GO" id="GO:0016874">
    <property type="term" value="F:ligase activity"/>
    <property type="evidence" value="ECO:0007669"/>
    <property type="project" value="UniProtKB-KW"/>
</dbReference>